<dbReference type="EMBL" id="VSSQ01083847">
    <property type="protein sequence ID" value="MPN32051.1"/>
    <property type="molecule type" value="Genomic_DNA"/>
</dbReference>
<gene>
    <name evidence="1" type="ORF">SDC9_179527</name>
</gene>
<name>A0A645GZ24_9ZZZZ</name>
<proteinExistence type="predicted"/>
<evidence type="ECO:0000313" key="1">
    <source>
        <dbReference type="EMBL" id="MPN32051.1"/>
    </source>
</evidence>
<protein>
    <submittedName>
        <fullName evidence="1">Uncharacterized protein</fullName>
    </submittedName>
</protein>
<comment type="caution">
    <text evidence="1">The sequence shown here is derived from an EMBL/GenBank/DDBJ whole genome shotgun (WGS) entry which is preliminary data.</text>
</comment>
<organism evidence="1">
    <name type="scientific">bioreactor metagenome</name>
    <dbReference type="NCBI Taxonomy" id="1076179"/>
    <lineage>
        <taxon>unclassified sequences</taxon>
        <taxon>metagenomes</taxon>
        <taxon>ecological metagenomes</taxon>
    </lineage>
</organism>
<reference evidence="1" key="1">
    <citation type="submission" date="2019-08" db="EMBL/GenBank/DDBJ databases">
        <authorList>
            <person name="Kucharzyk K."/>
            <person name="Murdoch R.W."/>
            <person name="Higgins S."/>
            <person name="Loffler F."/>
        </authorList>
    </citation>
    <scope>NUCLEOTIDE SEQUENCE</scope>
</reference>
<accession>A0A645GZ24</accession>
<dbReference type="AlphaFoldDB" id="A0A645GZ24"/>
<sequence>MNKKITLGILGLSIVLLVLIFNFNNSAKSPKEAIKQHNSKPISIIHEEKTNRGCIVFYEIPGEDSLSTAFVRKSLGRHKVVYDGIQGDISLAAKKLGITNVYFPSIEKTSLPIYFGVIGNAEVNQVKVMEEGRNIERQAKIIEAEGKRIWLVYMNGFQGSDFDILGLSADGKELVKIDGNISPYYADQKPFKSTYE</sequence>